<evidence type="ECO:0000313" key="2">
    <source>
        <dbReference type="EMBL" id="CAL8132173.1"/>
    </source>
</evidence>
<feature type="transmembrane region" description="Helical" evidence="1">
    <location>
        <begin position="41"/>
        <end position="63"/>
    </location>
</feature>
<feature type="transmembrane region" description="Helical" evidence="1">
    <location>
        <begin position="161"/>
        <end position="181"/>
    </location>
</feature>
<evidence type="ECO:0000256" key="1">
    <source>
        <dbReference type="SAM" id="Phobius"/>
    </source>
</evidence>
<organism evidence="2 3">
    <name type="scientific">Orchesella dallaii</name>
    <dbReference type="NCBI Taxonomy" id="48710"/>
    <lineage>
        <taxon>Eukaryota</taxon>
        <taxon>Metazoa</taxon>
        <taxon>Ecdysozoa</taxon>
        <taxon>Arthropoda</taxon>
        <taxon>Hexapoda</taxon>
        <taxon>Collembola</taxon>
        <taxon>Entomobryomorpha</taxon>
        <taxon>Entomobryoidea</taxon>
        <taxon>Orchesellidae</taxon>
        <taxon>Orchesellinae</taxon>
        <taxon>Orchesella</taxon>
    </lineage>
</organism>
<keyword evidence="3" id="KW-1185">Reference proteome</keyword>
<evidence type="ECO:0008006" key="4">
    <source>
        <dbReference type="Google" id="ProtNLM"/>
    </source>
</evidence>
<keyword evidence="1" id="KW-0472">Membrane</keyword>
<keyword evidence="1" id="KW-0812">Transmembrane</keyword>
<proteinExistence type="predicted"/>
<dbReference type="Proteomes" id="UP001642540">
    <property type="component" value="Unassembled WGS sequence"/>
</dbReference>
<gene>
    <name evidence="2" type="ORF">ODALV1_LOCUS24506</name>
</gene>
<feature type="transmembrane region" description="Helical" evidence="1">
    <location>
        <begin position="12"/>
        <end position="29"/>
    </location>
</feature>
<sequence>MLYLHRPVLIHGVNNLIVLTLQMYSNAGVRIPENGFWIDRLMVPGAILACTFPFTSGICSPFLELDVGYLVFEDILPDACYRTMSTICWVYIARTVSLFVVTAEAIRVMMMAFMTATVLGECLENYLQFLVSGSLDFRRFSREYKCFVIATHIFNHDMNMILVLSLSILFWAIVILFFLVVKGLVGIPIVMYVVIVIIWVLLVSGVMMWIRMVAGVCELSKTAVKTCRQKVRYWYEIHLRGYGRRGKILELEARSLRIYCMKYGDFAMIDSEFLVTFFNNLVDQVFAALMIF</sequence>
<reference evidence="2 3" key="1">
    <citation type="submission" date="2024-08" db="EMBL/GenBank/DDBJ databases">
        <authorList>
            <person name="Cucini C."/>
            <person name="Frati F."/>
        </authorList>
    </citation>
    <scope>NUCLEOTIDE SEQUENCE [LARGE SCALE GENOMIC DNA]</scope>
</reference>
<feature type="transmembrane region" description="Helical" evidence="1">
    <location>
        <begin position="83"/>
        <end position="106"/>
    </location>
</feature>
<name>A0ABP1RPG9_9HEXA</name>
<protein>
    <recommendedName>
        <fullName evidence="4">Gustatory receptor</fullName>
    </recommendedName>
</protein>
<feature type="transmembrane region" description="Helical" evidence="1">
    <location>
        <begin position="187"/>
        <end position="210"/>
    </location>
</feature>
<evidence type="ECO:0000313" key="3">
    <source>
        <dbReference type="Proteomes" id="UP001642540"/>
    </source>
</evidence>
<dbReference type="EMBL" id="CAXLJM020000092">
    <property type="protein sequence ID" value="CAL8132173.1"/>
    <property type="molecule type" value="Genomic_DNA"/>
</dbReference>
<keyword evidence="1" id="KW-1133">Transmembrane helix</keyword>
<comment type="caution">
    <text evidence="2">The sequence shown here is derived from an EMBL/GenBank/DDBJ whole genome shotgun (WGS) entry which is preliminary data.</text>
</comment>
<accession>A0ABP1RPG9</accession>